<feature type="non-terminal residue" evidence="2">
    <location>
        <position position="1"/>
    </location>
</feature>
<evidence type="ECO:0000313" key="2">
    <source>
        <dbReference type="EMBL" id="KAG8228293.1"/>
    </source>
</evidence>
<dbReference type="EMBL" id="KZ308366">
    <property type="protein sequence ID" value="KAG8228293.1"/>
    <property type="molecule type" value="Genomic_DNA"/>
</dbReference>
<dbReference type="Proteomes" id="UP000792457">
    <property type="component" value="Unassembled WGS sequence"/>
</dbReference>
<feature type="compositionally biased region" description="Basic and acidic residues" evidence="1">
    <location>
        <begin position="65"/>
        <end position="76"/>
    </location>
</feature>
<proteinExistence type="predicted"/>
<evidence type="ECO:0000313" key="3">
    <source>
        <dbReference type="Proteomes" id="UP000792457"/>
    </source>
</evidence>
<protein>
    <submittedName>
        <fullName evidence="2">Uncharacterized protein</fullName>
    </submittedName>
</protein>
<evidence type="ECO:0000256" key="1">
    <source>
        <dbReference type="SAM" id="MobiDB-lite"/>
    </source>
</evidence>
<name>A0A8K0K5I0_LADFU</name>
<dbReference type="AlphaFoldDB" id="A0A8K0K5I0"/>
<feature type="region of interest" description="Disordered" evidence="1">
    <location>
        <begin position="34"/>
        <end position="76"/>
    </location>
</feature>
<organism evidence="2 3">
    <name type="scientific">Ladona fulva</name>
    <name type="common">Scarce chaser dragonfly</name>
    <name type="synonym">Libellula fulva</name>
    <dbReference type="NCBI Taxonomy" id="123851"/>
    <lineage>
        <taxon>Eukaryota</taxon>
        <taxon>Metazoa</taxon>
        <taxon>Ecdysozoa</taxon>
        <taxon>Arthropoda</taxon>
        <taxon>Hexapoda</taxon>
        <taxon>Insecta</taxon>
        <taxon>Pterygota</taxon>
        <taxon>Palaeoptera</taxon>
        <taxon>Odonata</taxon>
        <taxon>Epiprocta</taxon>
        <taxon>Anisoptera</taxon>
        <taxon>Libelluloidea</taxon>
        <taxon>Libellulidae</taxon>
        <taxon>Ladona</taxon>
    </lineage>
</organism>
<dbReference type="OrthoDB" id="10041151at2759"/>
<accession>A0A8K0K5I0</accession>
<gene>
    <name evidence="2" type="ORF">J437_LFUL007011</name>
</gene>
<keyword evidence="3" id="KW-1185">Reference proteome</keyword>
<reference evidence="2" key="1">
    <citation type="submission" date="2013-04" db="EMBL/GenBank/DDBJ databases">
        <authorList>
            <person name="Qu J."/>
            <person name="Murali S.C."/>
            <person name="Bandaranaike D."/>
            <person name="Bellair M."/>
            <person name="Blankenburg K."/>
            <person name="Chao H."/>
            <person name="Dinh H."/>
            <person name="Doddapaneni H."/>
            <person name="Downs B."/>
            <person name="Dugan-Rocha S."/>
            <person name="Elkadiri S."/>
            <person name="Gnanaolivu R.D."/>
            <person name="Hernandez B."/>
            <person name="Javaid M."/>
            <person name="Jayaseelan J.C."/>
            <person name="Lee S."/>
            <person name="Li M."/>
            <person name="Ming W."/>
            <person name="Munidasa M."/>
            <person name="Muniz J."/>
            <person name="Nguyen L."/>
            <person name="Ongeri F."/>
            <person name="Osuji N."/>
            <person name="Pu L.-L."/>
            <person name="Puazo M."/>
            <person name="Qu C."/>
            <person name="Quiroz J."/>
            <person name="Raj R."/>
            <person name="Weissenberger G."/>
            <person name="Xin Y."/>
            <person name="Zou X."/>
            <person name="Han Y."/>
            <person name="Richards S."/>
            <person name="Worley K."/>
            <person name="Muzny D."/>
            <person name="Gibbs R."/>
        </authorList>
    </citation>
    <scope>NUCLEOTIDE SEQUENCE</scope>
    <source>
        <strain evidence="2">Sampled in the wild</strain>
    </source>
</reference>
<sequence length="185" mass="21092">MDGLNLSTSGPLSQFKMPVGFEVSAMKASFSLSSLEPTGGSLESPEHARLRMEKPYNSLTKKPRKSVDSETENWRKSWGGRDNEDSFLEALMPNYTYLMDNNLIETCREADGELCMDHKWQLLEEVAREGKASASQVETLCQEAVEKEIQCLRRWIRGMEKRLRPLDLKAGFLLTELEDKAKEIQ</sequence>
<comment type="caution">
    <text evidence="2">The sequence shown here is derived from an EMBL/GenBank/DDBJ whole genome shotgun (WGS) entry which is preliminary data.</text>
</comment>
<reference evidence="2" key="2">
    <citation type="submission" date="2017-10" db="EMBL/GenBank/DDBJ databases">
        <title>Ladona fulva Genome sequencing and assembly.</title>
        <authorList>
            <person name="Murali S."/>
            <person name="Richards S."/>
            <person name="Bandaranaike D."/>
            <person name="Bellair M."/>
            <person name="Blankenburg K."/>
            <person name="Chao H."/>
            <person name="Dinh H."/>
            <person name="Doddapaneni H."/>
            <person name="Dugan-Rocha S."/>
            <person name="Elkadiri S."/>
            <person name="Gnanaolivu R."/>
            <person name="Hernandez B."/>
            <person name="Skinner E."/>
            <person name="Javaid M."/>
            <person name="Lee S."/>
            <person name="Li M."/>
            <person name="Ming W."/>
            <person name="Munidasa M."/>
            <person name="Muniz J."/>
            <person name="Nguyen L."/>
            <person name="Hughes D."/>
            <person name="Osuji N."/>
            <person name="Pu L.-L."/>
            <person name="Puazo M."/>
            <person name="Qu C."/>
            <person name="Quiroz J."/>
            <person name="Raj R."/>
            <person name="Weissenberger G."/>
            <person name="Xin Y."/>
            <person name="Zou X."/>
            <person name="Han Y."/>
            <person name="Worley K."/>
            <person name="Muzny D."/>
            <person name="Gibbs R."/>
        </authorList>
    </citation>
    <scope>NUCLEOTIDE SEQUENCE</scope>
    <source>
        <strain evidence="2">Sampled in the wild</strain>
    </source>
</reference>
<feature type="compositionally biased region" description="Basic and acidic residues" evidence="1">
    <location>
        <begin position="44"/>
        <end position="54"/>
    </location>
</feature>